<dbReference type="GeneID" id="41323419"/>
<accession>A0A8J8PIN4</accession>
<proteinExistence type="predicted"/>
<evidence type="ECO:0000313" key="2">
    <source>
        <dbReference type="Proteomes" id="UP000752814"/>
    </source>
</evidence>
<gene>
    <name evidence="1" type="ORF">A3207_00545</name>
</gene>
<evidence type="ECO:0000313" key="1">
    <source>
        <dbReference type="EMBL" id="TQS84564.1"/>
    </source>
</evidence>
<dbReference type="AlphaFoldDB" id="A0A8J8PIN4"/>
<sequence>MKTGVSNPQQVTGKLDLAAENSAFPASPQQVTSKLECEAAERCLARCMMDWPGALDYEALRSHLIANSHDPHDLLSAVDHMLKEKWIREEGGLWSITQKGIGHFFRLDDGDD</sequence>
<reference evidence="1" key="1">
    <citation type="submission" date="2016-03" db="EMBL/GenBank/DDBJ databases">
        <authorList>
            <person name="Borrel G."/>
            <person name="Mccann A."/>
            <person name="O'Toole P.W."/>
        </authorList>
    </citation>
    <scope>NUCLEOTIDE SEQUENCE</scope>
    <source>
        <strain evidence="1">183</strain>
    </source>
</reference>
<dbReference type="EMBL" id="LVVT01000001">
    <property type="protein sequence ID" value="TQS84564.1"/>
    <property type="molecule type" value="Genomic_DNA"/>
</dbReference>
<protein>
    <submittedName>
        <fullName evidence="1">Uncharacterized protein</fullName>
    </submittedName>
</protein>
<comment type="caution">
    <text evidence="1">The sequence shown here is derived from an EMBL/GenBank/DDBJ whole genome shotgun (WGS) entry which is preliminary data.</text>
</comment>
<dbReference type="Proteomes" id="UP000752814">
    <property type="component" value="Unassembled WGS sequence"/>
</dbReference>
<name>A0A8J8PIN4_9ARCH</name>
<organism evidence="1 2">
    <name type="scientific">Candidatus Methanomassiliicoccus intestinalis</name>
    <dbReference type="NCBI Taxonomy" id="1406512"/>
    <lineage>
        <taxon>Archaea</taxon>
        <taxon>Methanobacteriati</taxon>
        <taxon>Thermoplasmatota</taxon>
        <taxon>Thermoplasmata</taxon>
        <taxon>Methanomassiliicoccales</taxon>
        <taxon>Methanomassiliicoccaceae</taxon>
        <taxon>Methanomassiliicoccus</taxon>
    </lineage>
</organism>
<dbReference type="RefSeq" id="WP_020448889.1">
    <property type="nucleotide sequence ID" value="NZ_CAYAYJ010000005.1"/>
</dbReference>